<sequence length="83" mass="8959">MKSSRRDFLKSTFGAGILAMASGCFRQADRPKTTISQLDDTAAAPVLKTGFFISPVKIALVELLRNGNNLFARATPTDLFPLA</sequence>
<protein>
    <recommendedName>
        <fullName evidence="2">Twin-arginine translocation signal domain-containing protein</fullName>
    </recommendedName>
</protein>
<dbReference type="InterPro" id="IPR006311">
    <property type="entry name" value="TAT_signal"/>
</dbReference>
<dbReference type="PROSITE" id="PS51257">
    <property type="entry name" value="PROKAR_LIPOPROTEIN"/>
    <property type="match status" value="1"/>
</dbReference>
<gene>
    <name evidence="1" type="ORF">S12H4_15525</name>
</gene>
<dbReference type="InterPro" id="IPR019546">
    <property type="entry name" value="TAT_signal_bac_arc"/>
</dbReference>
<evidence type="ECO:0008006" key="2">
    <source>
        <dbReference type="Google" id="ProtNLM"/>
    </source>
</evidence>
<organism evidence="1">
    <name type="scientific">marine sediment metagenome</name>
    <dbReference type="NCBI Taxonomy" id="412755"/>
    <lineage>
        <taxon>unclassified sequences</taxon>
        <taxon>metagenomes</taxon>
        <taxon>ecological metagenomes</taxon>
    </lineage>
</organism>
<dbReference type="NCBIfam" id="TIGR01409">
    <property type="entry name" value="TAT_signal_seq"/>
    <property type="match status" value="1"/>
</dbReference>
<name>X1T888_9ZZZZ</name>
<reference evidence="1" key="1">
    <citation type="journal article" date="2014" name="Front. Microbiol.">
        <title>High frequency of phylogenetically diverse reductive dehalogenase-homologous genes in deep subseafloor sedimentary metagenomes.</title>
        <authorList>
            <person name="Kawai M."/>
            <person name="Futagami T."/>
            <person name="Toyoda A."/>
            <person name="Takaki Y."/>
            <person name="Nishi S."/>
            <person name="Hori S."/>
            <person name="Arai W."/>
            <person name="Tsubouchi T."/>
            <person name="Morono Y."/>
            <person name="Uchiyama I."/>
            <person name="Ito T."/>
            <person name="Fujiyama A."/>
            <person name="Inagaki F."/>
            <person name="Takami H."/>
        </authorList>
    </citation>
    <scope>NUCLEOTIDE SEQUENCE</scope>
    <source>
        <strain evidence="1">Expedition CK06-06</strain>
    </source>
</reference>
<evidence type="ECO:0000313" key="1">
    <source>
        <dbReference type="EMBL" id="GAI87591.1"/>
    </source>
</evidence>
<dbReference type="AlphaFoldDB" id="X1T888"/>
<accession>X1T888</accession>
<comment type="caution">
    <text evidence="1">The sequence shown here is derived from an EMBL/GenBank/DDBJ whole genome shotgun (WGS) entry which is preliminary data.</text>
</comment>
<proteinExistence type="predicted"/>
<dbReference type="PROSITE" id="PS51318">
    <property type="entry name" value="TAT"/>
    <property type="match status" value="1"/>
</dbReference>
<dbReference type="EMBL" id="BARW01007465">
    <property type="protein sequence ID" value="GAI87591.1"/>
    <property type="molecule type" value="Genomic_DNA"/>
</dbReference>